<gene>
    <name evidence="1" type="ORF">ACFSGI_00865</name>
</gene>
<comment type="caution">
    <text evidence="1">The sequence shown here is derived from an EMBL/GenBank/DDBJ whole genome shotgun (WGS) entry which is preliminary data.</text>
</comment>
<dbReference type="RefSeq" id="WP_204826497.1">
    <property type="nucleotide sequence ID" value="NZ_JBHUGF010000001.1"/>
</dbReference>
<keyword evidence="2" id="KW-1185">Reference proteome</keyword>
<evidence type="ECO:0000313" key="2">
    <source>
        <dbReference type="Proteomes" id="UP001597403"/>
    </source>
</evidence>
<reference evidence="2" key="1">
    <citation type="journal article" date="2019" name="Int. J. Syst. Evol. Microbiol.">
        <title>The Global Catalogue of Microorganisms (GCM) 10K type strain sequencing project: providing services to taxonomists for standard genome sequencing and annotation.</title>
        <authorList>
            <consortium name="The Broad Institute Genomics Platform"/>
            <consortium name="The Broad Institute Genome Sequencing Center for Infectious Disease"/>
            <person name="Wu L."/>
            <person name="Ma J."/>
        </authorList>
    </citation>
    <scope>NUCLEOTIDE SEQUENCE [LARGE SCALE GENOMIC DNA]</scope>
    <source>
        <strain evidence="2">CGMCC 1.15067</strain>
    </source>
</reference>
<proteinExistence type="predicted"/>
<evidence type="ECO:0000313" key="1">
    <source>
        <dbReference type="EMBL" id="MFD1988520.1"/>
    </source>
</evidence>
<protein>
    <submittedName>
        <fullName evidence="1">Uncharacterized protein</fullName>
    </submittedName>
</protein>
<organism evidence="1 2">
    <name type="scientific">Paenibacillus nicotianae</name>
    <dbReference type="NCBI Taxonomy" id="1526551"/>
    <lineage>
        <taxon>Bacteria</taxon>
        <taxon>Bacillati</taxon>
        <taxon>Bacillota</taxon>
        <taxon>Bacilli</taxon>
        <taxon>Bacillales</taxon>
        <taxon>Paenibacillaceae</taxon>
        <taxon>Paenibacillus</taxon>
    </lineage>
</organism>
<sequence>MEPIIIKPLVSIGSIQLGMDQSQVEAECKNFPLHNAEDLFSKIEYDSNHKLIFIEAWNPFGEFDIELLYDGIDLFKTKADDIINRLSQQTEYMKDDESDMRICFTFKELGLSFWRPDSITEDIVNSSEFLNELTPEIQEYEKRNLYFSTVALASPSYFE</sequence>
<dbReference type="EMBL" id="JBHUGF010000001">
    <property type="protein sequence ID" value="MFD1988520.1"/>
    <property type="molecule type" value="Genomic_DNA"/>
</dbReference>
<dbReference type="Proteomes" id="UP001597403">
    <property type="component" value="Unassembled WGS sequence"/>
</dbReference>
<name>A0ABW4UNI0_9BACL</name>
<accession>A0ABW4UNI0</accession>